<keyword evidence="4" id="KW-0677">Repeat</keyword>
<dbReference type="PROSITE" id="PS50847">
    <property type="entry name" value="GRAM_POS_ANCHORING"/>
    <property type="match status" value="1"/>
</dbReference>
<feature type="region of interest" description="Disordered" evidence="6">
    <location>
        <begin position="1041"/>
        <end position="1064"/>
    </location>
</feature>
<feature type="region of interest" description="Disordered" evidence="6">
    <location>
        <begin position="163"/>
        <end position="209"/>
    </location>
</feature>
<feature type="region of interest" description="Disordered" evidence="6">
    <location>
        <begin position="1314"/>
        <end position="1337"/>
    </location>
</feature>
<feature type="compositionally biased region" description="Polar residues" evidence="6">
    <location>
        <begin position="200"/>
        <end position="209"/>
    </location>
</feature>
<dbReference type="Pfam" id="PF17965">
    <property type="entry name" value="MucBP_2"/>
    <property type="match status" value="4"/>
</dbReference>
<feature type="signal peptide" evidence="7">
    <location>
        <begin position="1"/>
        <end position="48"/>
    </location>
</feature>
<dbReference type="EMBL" id="CP154878">
    <property type="protein sequence ID" value="XBG94832.1"/>
    <property type="molecule type" value="Genomic_DNA"/>
</dbReference>
<evidence type="ECO:0000256" key="5">
    <source>
        <dbReference type="ARBA" id="ARBA00023088"/>
    </source>
</evidence>
<keyword evidence="5" id="KW-0572">Peptidoglycan-anchor</keyword>
<dbReference type="RefSeq" id="WP_347980035.1">
    <property type="nucleotide sequence ID" value="NZ_CP154878.1"/>
</dbReference>
<feature type="region of interest" description="Disordered" evidence="6">
    <location>
        <begin position="1928"/>
        <end position="1951"/>
    </location>
</feature>
<feature type="compositionally biased region" description="Low complexity" evidence="6">
    <location>
        <begin position="163"/>
        <end position="179"/>
    </location>
</feature>
<dbReference type="InterPro" id="IPR005877">
    <property type="entry name" value="YSIRK_signal_dom"/>
</dbReference>
<dbReference type="Gene3D" id="3.10.20.470">
    <property type="match status" value="4"/>
</dbReference>
<evidence type="ECO:0000256" key="2">
    <source>
        <dbReference type="ARBA" id="ARBA00022525"/>
    </source>
</evidence>
<feature type="region of interest" description="Disordered" evidence="6">
    <location>
        <begin position="90"/>
        <end position="120"/>
    </location>
</feature>
<feature type="region of interest" description="Disordered" evidence="6">
    <location>
        <begin position="1540"/>
        <end position="1564"/>
    </location>
</feature>
<feature type="domain" description="Gram-positive cocci surface proteins LPxTG" evidence="8">
    <location>
        <begin position="2155"/>
        <end position="2192"/>
    </location>
</feature>
<dbReference type="InterPro" id="IPR041495">
    <property type="entry name" value="Mub_B2"/>
</dbReference>
<protein>
    <submittedName>
        <fullName evidence="9">YSIRK-type signal peptide-containing protein</fullName>
    </submittedName>
</protein>
<evidence type="ECO:0000256" key="1">
    <source>
        <dbReference type="ARBA" id="ARBA00022512"/>
    </source>
</evidence>
<dbReference type="NCBIfam" id="TIGR01168">
    <property type="entry name" value="YSIRK_signal"/>
    <property type="match status" value="1"/>
</dbReference>
<feature type="region of interest" description="Disordered" evidence="6">
    <location>
        <begin position="1766"/>
        <end position="1785"/>
    </location>
</feature>
<evidence type="ECO:0000256" key="6">
    <source>
        <dbReference type="SAM" id="MobiDB-lite"/>
    </source>
</evidence>
<feature type="chain" id="PRO_5043481686" evidence="7">
    <location>
        <begin position="49"/>
        <end position="2192"/>
    </location>
</feature>
<keyword evidence="1" id="KW-0134">Cell wall</keyword>
<dbReference type="Gene3D" id="3.10.20.320">
    <property type="entry name" value="Putative peptidoglycan bound protein (lpxtg motif)"/>
    <property type="match status" value="1"/>
</dbReference>
<dbReference type="Pfam" id="PF00746">
    <property type="entry name" value="Gram_pos_anchor"/>
    <property type="match status" value="1"/>
</dbReference>
<proteinExistence type="predicted"/>
<feature type="region of interest" description="Disordered" evidence="6">
    <location>
        <begin position="46"/>
        <end position="68"/>
    </location>
</feature>
<evidence type="ECO:0000256" key="7">
    <source>
        <dbReference type="SAM" id="SignalP"/>
    </source>
</evidence>
<feature type="compositionally biased region" description="Low complexity" evidence="6">
    <location>
        <begin position="2096"/>
        <end position="2124"/>
    </location>
</feature>
<reference evidence="9" key="1">
    <citation type="submission" date="2024-04" db="EMBL/GenBank/DDBJ databases">
        <title>Limosilactobacillus allomucosae sp. nov., a novel species isolated from wild boar faecal samples as a potential probiotics for domestic pigs.</title>
        <authorList>
            <person name="Chen B."/>
        </authorList>
    </citation>
    <scope>NUCLEOTIDE SEQUENCE</scope>
    <source>
        <strain evidence="9">WILCCON 0051</strain>
    </source>
</reference>
<evidence type="ECO:0000259" key="8">
    <source>
        <dbReference type="PROSITE" id="PS50847"/>
    </source>
</evidence>
<feature type="region of interest" description="Disordered" evidence="6">
    <location>
        <begin position="1893"/>
        <end position="1914"/>
    </location>
</feature>
<keyword evidence="3 7" id="KW-0732">Signal</keyword>
<feature type="compositionally biased region" description="Basic and acidic residues" evidence="6">
    <location>
        <begin position="182"/>
        <end position="193"/>
    </location>
</feature>
<feature type="compositionally biased region" description="Polar residues" evidence="6">
    <location>
        <begin position="2155"/>
        <end position="2164"/>
    </location>
</feature>
<feature type="compositionally biased region" description="Low complexity" evidence="6">
    <location>
        <begin position="2137"/>
        <end position="2154"/>
    </location>
</feature>
<evidence type="ECO:0000256" key="4">
    <source>
        <dbReference type="ARBA" id="ARBA00022737"/>
    </source>
</evidence>
<sequence length="2192" mass="233236">MLSKNNTYLKKKKIANQAQRFGLRKLSIGTVSVLLGTLLFMGNSQASADTTTDTTSTGTESKTASTTTDLNASQVVLSSTNSQAAASESAATASRATSSSTTAASQAATNSATAASDTTTAAAKTTTLATSTAAQSKTAVKAAATATPTADANASITTAEASAATTANSQTTSNDAASAEGKITDEGKTKGLSDSDVTPGMSNANGASLVLDNSSKIPSGYKADPTEGRYTFGILSLGPVTSEGMTSYNQTYGVNYYIRLSTAAKATNGVYDDTVYIQLVDADQHKVIWETAAKPGDVNKTIDALQATNGQPFQYSYSETTVNGVTSKSISFNASPYNTGANGKMYSAKVYEVGSSAKRTEATIPSFNYPSASTIETRYIAKDAAGNETVLATYEETGRPGSTYTASGLRGFVGYDLVSVPSKTTGNLERSYKVGDLQVFTPRTISNYLQIVRTQLVTNTDGTVRISYRLAKIGASINDINDPSVWKVVFESEELKPGEVSATGNSQTTYNGVTKARGGFAIDPSYKLTEKDPEYISPSDPSYDATYAFKGGEAVKKAGFTFDQLDGWNGKVVNYVLVNPNPAGQAPVDYYYAPQGQVRVNYITNDGTVIQAPVTAYENSSNNTTYNVSGSTYKPETITVNGKTYRYVKSDKSKGNAGTTEVNGYTYNVAPSDETGRISSNTVNDVYFVYEQVTYHTEAETKDVTRTIEYYDSVTGEPIPSNLESTVTQTATLKRNKIYDDQNNFIGYGTISTDGSSYTIDDSSKVDAQTWTQQDSANLSDYGYTAPDRTSVAAVTVDGNTTNVTEKVYYGHQTTPVKPTDPKTPNDPINPKGDVNYPDGVAKDDLTDTVTRTINYIDAKGNPVKGGPNGEETITQTVTFERTTIVDKVTGKILGYDTNNDGKVDTENADRAWTPLSAEFSEVKSTDPKSLGFDNVDKSMISTVTIVPGQADLKETVVYSNNPVFVSGKITYIDETTGVTLDEDALPEGEVGSKINYTTAGKITGYENKGYELVSNDFNDGSQVYEKTGNDFVVRLKHKTQTITPNDPNSVTPGQPINPNDPNSPVYPTDADRKNLVKDATQTIHYVGAGDKTPADKPQTQKDAFTRTVTIDKVTGKVLSTSDWQGSNTFGTEDTPVVDGYHADKKIAGGLTATVDNPNVEETVTYTPNGKLIPVDENGTPIPGADTPTYPTDPNDPTKVVPNEPIPDVPGYTPVDPSPVTPADPGKDTPVPYVQVVTGTIKYVDDTTGKMLSSSDLPSGTVGSKINYTTADKIKNYQDLGYELVSNDFTDGSQVYEKVGNDFVVHLKHATKTITPEDPATPGQPINPKGDAEYPNGVAKDDLTETVKRTINYVDAQGKPVNGSPDGTSSYVQTVTFKRTAVIDKVTGKLLGYDTNNDGQVDTTDAERAWLPIRDEFAEVASKTPAEVGFTHVDRPTVASHVVLPDDQDAMVTVVYSKDSLAVAGTIQYIDDTTGTLLDEKALPEGEVGAKINYTTADKIKNYQDLGYELVSNNFSDGTQTYAKSGNDFVVHLKHATKTITPEDPATPGQPINPKGDAEYPNGVAKDDLTDTVTRTINYVDADGNPVKGGPNGETTIKQTVTFKRAAVIDKVTGQLLGYDTNNDGQVDTTDAARAWSPMHGEFDEVESKTPAEVGYLHVDRPKVNTYGVVPGDQDIVEKVVYSNDPIVVAGTIQYIDDTTGVLLDEDALPEGEVGTKINYTTADKIKNYENKGYELVSNNFTDGTQTYAKTGNDFVVRLKHKTQTITPNDPDLVTPGEPINPNDPNSPVYPPAAARENLIKAATQTIHYVGAGDQTPADKVQTKEDAFTRTVTIDKVTGKVLSTSDWQGSNTFGTEDTPVVDGYHADKKTAGGLTATVADPNVEETVTYTPNAKIIPVDPNGNPIPGADTPTYPTDPTDPTKVVPNEPIPGVPGYTPVDPSPVTPTDPGKDTPVPYTQNQYGLTEQFVDEDGNELSPSVSKGSSYKHGDAFDVTGDAKVINGYVLVKQENTKGTFGNGDETAKFIYKKLGRIIPVDPNGNPIPGADTPIYQNDPNDPSKVVPNEPTPTVPGYTPSTPSVTPADPTKDTPVPYTKNETPTNPSEPTTPANPTTPSQPTAPGTPTNPAAPSPAVPGQTAPANQQAASSASKGKSAALPQTGNDQNETATAAGLGLAGLSSLLALFGTHKKRRED</sequence>
<feature type="region of interest" description="Disordered" evidence="6">
    <location>
        <begin position="812"/>
        <end position="842"/>
    </location>
</feature>
<dbReference type="Pfam" id="PF17966">
    <property type="entry name" value="Muc_B2"/>
    <property type="match status" value="6"/>
</dbReference>
<keyword evidence="2" id="KW-0964">Secreted</keyword>
<accession>A0AAU7C1G8</accession>
<dbReference type="Pfam" id="PF04650">
    <property type="entry name" value="YSIRK_signal"/>
    <property type="match status" value="1"/>
</dbReference>
<gene>
    <name evidence="9" type="ORF">ABC765_07040</name>
</gene>
<dbReference type="InterPro" id="IPR041558">
    <property type="entry name" value="MucBP_2"/>
</dbReference>
<dbReference type="InterPro" id="IPR019931">
    <property type="entry name" value="LPXTG_anchor"/>
</dbReference>
<evidence type="ECO:0000313" key="9">
    <source>
        <dbReference type="EMBL" id="XBG94832.1"/>
    </source>
</evidence>
<evidence type="ECO:0000256" key="3">
    <source>
        <dbReference type="ARBA" id="ARBA00022729"/>
    </source>
</evidence>
<dbReference type="InterPro" id="IPR009459">
    <property type="entry name" value="MucBP_dom"/>
</dbReference>
<dbReference type="Pfam" id="PF06458">
    <property type="entry name" value="MucBP"/>
    <property type="match status" value="1"/>
</dbReference>
<dbReference type="NCBIfam" id="TIGR01167">
    <property type="entry name" value="LPXTG_anchor"/>
    <property type="match status" value="1"/>
</dbReference>
<organism evidence="9">
    <name type="scientific">Limosilactobacillus allomucosae</name>
    <dbReference type="NCBI Taxonomy" id="3142938"/>
    <lineage>
        <taxon>Bacteria</taxon>
        <taxon>Bacillati</taxon>
        <taxon>Bacillota</taxon>
        <taxon>Bacilli</taxon>
        <taxon>Lactobacillales</taxon>
        <taxon>Lactobacillaceae</taxon>
        <taxon>Limosilactobacillus</taxon>
    </lineage>
</organism>
<dbReference type="KEGG" id="lalo:ABC765_07040"/>
<feature type="region of interest" description="Disordered" evidence="6">
    <location>
        <begin position="2033"/>
        <end position="2166"/>
    </location>
</feature>
<name>A0AAU7C1G8_9LACO</name>
<dbReference type="Gene3D" id="2.60.40.4300">
    <property type="match status" value="6"/>
</dbReference>
<feature type="compositionally biased region" description="Polar residues" evidence="6">
    <location>
        <begin position="1041"/>
        <end position="1063"/>
    </location>
</feature>